<dbReference type="SUPFAM" id="SSF52540">
    <property type="entry name" value="P-loop containing nucleoside triphosphate hydrolases"/>
    <property type="match status" value="1"/>
</dbReference>
<dbReference type="PANTHER" id="PTHR43442">
    <property type="entry name" value="GLUCONOKINASE-RELATED"/>
    <property type="match status" value="1"/>
</dbReference>
<dbReference type="STRING" id="6334.A0A0V1B141"/>
<proteinExistence type="inferred from homology"/>
<dbReference type="InParanoid" id="A0A0V1B141"/>
<evidence type="ECO:0000313" key="10">
    <source>
        <dbReference type="Proteomes" id="UP000054776"/>
    </source>
</evidence>
<dbReference type="AlphaFoldDB" id="A0A0V1B141"/>
<comment type="pathway">
    <text evidence="1 8">Carbohydrate acid metabolism; D-gluconate degradation.</text>
</comment>
<keyword evidence="5 8" id="KW-0418">Kinase</keyword>
<keyword evidence="4 8" id="KW-0547">Nucleotide-binding</keyword>
<sequence>MLCKSYFHHHYYVHNFHSKTMNGNELKVCIVMGVAGCGKTTVGSAIAKKCNVTFLDADDYHSFSNKQKMLSGIALTDEDRAVWLITLDMLLSGCYAARKSVVIACSALKRQYRKILFGTNNHRANCTEIIYLKISEETARQRVNNRQDHFFPSKLIASQFEALQPPEADECSCVVEINANMELKNVISSAVEHFQKCTRSKQQKHPTR</sequence>
<evidence type="ECO:0000256" key="5">
    <source>
        <dbReference type="ARBA" id="ARBA00022777"/>
    </source>
</evidence>
<dbReference type="Pfam" id="PF13671">
    <property type="entry name" value="AAA_33"/>
    <property type="match status" value="1"/>
</dbReference>
<evidence type="ECO:0000256" key="2">
    <source>
        <dbReference type="ARBA" id="ARBA00008420"/>
    </source>
</evidence>
<gene>
    <name evidence="9" type="primary">idnk</name>
    <name evidence="9" type="ORF">T01_14143</name>
</gene>
<keyword evidence="10" id="KW-1185">Reference proteome</keyword>
<evidence type="ECO:0000313" key="9">
    <source>
        <dbReference type="EMBL" id="KRY30703.1"/>
    </source>
</evidence>
<comment type="catalytic activity">
    <reaction evidence="7 8">
        <text>D-gluconate + ATP = 6-phospho-D-gluconate + ADP + H(+)</text>
        <dbReference type="Rhea" id="RHEA:19433"/>
        <dbReference type="ChEBI" id="CHEBI:15378"/>
        <dbReference type="ChEBI" id="CHEBI:18391"/>
        <dbReference type="ChEBI" id="CHEBI:30616"/>
        <dbReference type="ChEBI" id="CHEBI:58759"/>
        <dbReference type="ChEBI" id="CHEBI:456216"/>
        <dbReference type="EC" id="2.7.1.12"/>
    </reaction>
</comment>
<dbReference type="GO" id="GO:0005524">
    <property type="term" value="F:ATP binding"/>
    <property type="evidence" value="ECO:0007669"/>
    <property type="project" value="UniProtKB-KW"/>
</dbReference>
<evidence type="ECO:0000256" key="6">
    <source>
        <dbReference type="ARBA" id="ARBA00022840"/>
    </source>
</evidence>
<dbReference type="NCBIfam" id="TIGR01313">
    <property type="entry name" value="therm_gnt_kin"/>
    <property type="match status" value="1"/>
</dbReference>
<reference evidence="9 10" key="1">
    <citation type="submission" date="2015-01" db="EMBL/GenBank/DDBJ databases">
        <title>Evolution of Trichinella species and genotypes.</title>
        <authorList>
            <person name="Korhonen P.K."/>
            <person name="Edoardo P."/>
            <person name="Giuseppe L.R."/>
            <person name="Gasser R.B."/>
        </authorList>
    </citation>
    <scope>NUCLEOTIDE SEQUENCE [LARGE SCALE GENOMIC DNA]</scope>
    <source>
        <strain evidence="9">ISS3</strain>
    </source>
</reference>
<comment type="caution">
    <text evidence="9">The sequence shown here is derived from an EMBL/GenBank/DDBJ whole genome shotgun (WGS) entry which is preliminary data.</text>
</comment>
<evidence type="ECO:0000256" key="7">
    <source>
        <dbReference type="ARBA" id="ARBA00048090"/>
    </source>
</evidence>
<dbReference type="GO" id="GO:0046316">
    <property type="term" value="F:gluconokinase activity"/>
    <property type="evidence" value="ECO:0007669"/>
    <property type="project" value="UniProtKB-EC"/>
</dbReference>
<dbReference type="GO" id="GO:0005737">
    <property type="term" value="C:cytoplasm"/>
    <property type="evidence" value="ECO:0007669"/>
    <property type="project" value="TreeGrafter"/>
</dbReference>
<dbReference type="GO" id="GO:0005975">
    <property type="term" value="P:carbohydrate metabolic process"/>
    <property type="evidence" value="ECO:0007669"/>
    <property type="project" value="InterPro"/>
</dbReference>
<evidence type="ECO:0000256" key="3">
    <source>
        <dbReference type="ARBA" id="ARBA00022679"/>
    </source>
</evidence>
<dbReference type="EMBL" id="JYDH01000134">
    <property type="protein sequence ID" value="KRY30703.1"/>
    <property type="molecule type" value="Genomic_DNA"/>
</dbReference>
<protein>
    <recommendedName>
        <fullName evidence="8">Gluconokinase</fullName>
        <ecNumber evidence="8">2.7.1.12</ecNumber>
    </recommendedName>
</protein>
<dbReference type="CDD" id="cd02021">
    <property type="entry name" value="GntK"/>
    <property type="match status" value="1"/>
</dbReference>
<name>A0A0V1B141_TRISP</name>
<dbReference type="Proteomes" id="UP000054776">
    <property type="component" value="Unassembled WGS sequence"/>
</dbReference>
<accession>A0A0V1B141</accession>
<dbReference type="PANTHER" id="PTHR43442:SF3">
    <property type="entry name" value="GLUCONOKINASE-RELATED"/>
    <property type="match status" value="1"/>
</dbReference>
<dbReference type="EC" id="2.7.1.12" evidence="8"/>
<dbReference type="UniPathway" id="UPA00792"/>
<evidence type="ECO:0000256" key="8">
    <source>
        <dbReference type="RuleBase" id="RU363066"/>
    </source>
</evidence>
<evidence type="ECO:0000256" key="4">
    <source>
        <dbReference type="ARBA" id="ARBA00022741"/>
    </source>
</evidence>
<dbReference type="OrthoDB" id="275177at2759"/>
<evidence type="ECO:0000256" key="1">
    <source>
        <dbReference type="ARBA" id="ARBA00004875"/>
    </source>
</evidence>
<dbReference type="FunCoup" id="A0A0V1B141">
    <property type="interactions" value="283"/>
</dbReference>
<dbReference type="InterPro" id="IPR006001">
    <property type="entry name" value="Therm_gnt_kin"/>
</dbReference>
<dbReference type="Gene3D" id="3.40.50.300">
    <property type="entry name" value="P-loop containing nucleotide triphosphate hydrolases"/>
    <property type="match status" value="1"/>
</dbReference>
<keyword evidence="3 8" id="KW-0808">Transferase</keyword>
<dbReference type="InterPro" id="IPR027417">
    <property type="entry name" value="P-loop_NTPase"/>
</dbReference>
<keyword evidence="6 8" id="KW-0067">ATP-binding</keyword>
<comment type="similarity">
    <text evidence="2 8">Belongs to the gluconokinase GntK/GntV family.</text>
</comment>
<dbReference type="FunFam" id="3.40.50.300:FF:000522">
    <property type="entry name" value="Gluconokinase"/>
    <property type="match status" value="1"/>
</dbReference>
<organism evidence="9 10">
    <name type="scientific">Trichinella spiralis</name>
    <name type="common">Trichina worm</name>
    <dbReference type="NCBI Taxonomy" id="6334"/>
    <lineage>
        <taxon>Eukaryota</taxon>
        <taxon>Metazoa</taxon>
        <taxon>Ecdysozoa</taxon>
        <taxon>Nematoda</taxon>
        <taxon>Enoplea</taxon>
        <taxon>Dorylaimia</taxon>
        <taxon>Trichinellida</taxon>
        <taxon>Trichinellidae</taxon>
        <taxon>Trichinella</taxon>
    </lineage>
</organism>